<keyword evidence="2" id="KW-1185">Reference proteome</keyword>
<reference evidence="1" key="1">
    <citation type="journal article" date="2023" name="G3 (Bethesda)">
        <title>A reference genome for the long-term kleptoplast-retaining sea slug Elysia crispata morphotype clarki.</title>
        <authorList>
            <person name="Eastman K.E."/>
            <person name="Pendleton A.L."/>
            <person name="Shaikh M.A."/>
            <person name="Suttiyut T."/>
            <person name="Ogas R."/>
            <person name="Tomko P."/>
            <person name="Gavelis G."/>
            <person name="Widhalm J.R."/>
            <person name="Wisecaver J.H."/>
        </authorList>
    </citation>
    <scope>NUCLEOTIDE SEQUENCE</scope>
    <source>
        <strain evidence="1">ECLA1</strain>
    </source>
</reference>
<evidence type="ECO:0000313" key="2">
    <source>
        <dbReference type="Proteomes" id="UP001283361"/>
    </source>
</evidence>
<protein>
    <submittedName>
        <fullName evidence="1">Uncharacterized protein</fullName>
    </submittedName>
</protein>
<comment type="caution">
    <text evidence="1">The sequence shown here is derived from an EMBL/GenBank/DDBJ whole genome shotgun (WGS) entry which is preliminary data.</text>
</comment>
<sequence length="111" mass="11817">MIKSFELVPALLDLAVTSGGSVLASLVTKRCSSLSDSSGSSPTHKALLAPSFLAYFVLCSPAEPVPAAAPNKLGRDKHIQHNVIDNGGRARLLAGHVKIVWLFFMFSRLSL</sequence>
<name>A0AAE1D957_9GAST</name>
<gene>
    <name evidence="1" type="ORF">RRG08_022415</name>
</gene>
<accession>A0AAE1D957</accession>
<dbReference type="EMBL" id="JAWDGP010004927">
    <property type="protein sequence ID" value="KAK3761008.1"/>
    <property type="molecule type" value="Genomic_DNA"/>
</dbReference>
<dbReference type="Proteomes" id="UP001283361">
    <property type="component" value="Unassembled WGS sequence"/>
</dbReference>
<proteinExistence type="predicted"/>
<dbReference type="AlphaFoldDB" id="A0AAE1D957"/>
<evidence type="ECO:0000313" key="1">
    <source>
        <dbReference type="EMBL" id="KAK3761008.1"/>
    </source>
</evidence>
<organism evidence="1 2">
    <name type="scientific">Elysia crispata</name>
    <name type="common">lettuce slug</name>
    <dbReference type="NCBI Taxonomy" id="231223"/>
    <lineage>
        <taxon>Eukaryota</taxon>
        <taxon>Metazoa</taxon>
        <taxon>Spiralia</taxon>
        <taxon>Lophotrochozoa</taxon>
        <taxon>Mollusca</taxon>
        <taxon>Gastropoda</taxon>
        <taxon>Heterobranchia</taxon>
        <taxon>Euthyneura</taxon>
        <taxon>Panpulmonata</taxon>
        <taxon>Sacoglossa</taxon>
        <taxon>Placobranchoidea</taxon>
        <taxon>Plakobranchidae</taxon>
        <taxon>Elysia</taxon>
    </lineage>
</organism>